<protein>
    <submittedName>
        <fullName evidence="1">Uncharacterized protein</fullName>
    </submittedName>
</protein>
<dbReference type="EMBL" id="RBNJ01001093">
    <property type="protein sequence ID" value="RUS33579.1"/>
    <property type="molecule type" value="Genomic_DNA"/>
</dbReference>
<reference evidence="1 2" key="1">
    <citation type="journal article" date="2018" name="New Phytol.">
        <title>Phylogenomics of Endogonaceae and evolution of mycorrhizas within Mucoromycota.</title>
        <authorList>
            <person name="Chang Y."/>
            <person name="Desiro A."/>
            <person name="Na H."/>
            <person name="Sandor L."/>
            <person name="Lipzen A."/>
            <person name="Clum A."/>
            <person name="Barry K."/>
            <person name="Grigoriev I.V."/>
            <person name="Martin F.M."/>
            <person name="Stajich J.E."/>
            <person name="Smith M.E."/>
            <person name="Bonito G."/>
            <person name="Spatafora J.W."/>
        </authorList>
    </citation>
    <scope>NUCLEOTIDE SEQUENCE [LARGE SCALE GENOMIC DNA]</scope>
    <source>
        <strain evidence="1 2">AD002</strain>
    </source>
</reference>
<evidence type="ECO:0000313" key="2">
    <source>
        <dbReference type="Proteomes" id="UP000274822"/>
    </source>
</evidence>
<organism evidence="1 2">
    <name type="scientific">Jimgerdemannia flammicorona</name>
    <dbReference type="NCBI Taxonomy" id="994334"/>
    <lineage>
        <taxon>Eukaryota</taxon>
        <taxon>Fungi</taxon>
        <taxon>Fungi incertae sedis</taxon>
        <taxon>Mucoromycota</taxon>
        <taxon>Mucoromycotina</taxon>
        <taxon>Endogonomycetes</taxon>
        <taxon>Endogonales</taxon>
        <taxon>Endogonaceae</taxon>
        <taxon>Jimgerdemannia</taxon>
    </lineage>
</organism>
<dbReference type="AlphaFoldDB" id="A0A433QUV0"/>
<sequence>MSMKTLKKAKHAPNPFAYSSRSFLINAISKSSLAAFGRCPFRWSALSSVSSSSCRFRTRVSWLALRPDGCSVSRFLIVLSV</sequence>
<comment type="caution">
    <text evidence="1">The sequence shown here is derived from an EMBL/GenBank/DDBJ whole genome shotgun (WGS) entry which is preliminary data.</text>
</comment>
<name>A0A433QUV0_9FUNG</name>
<accession>A0A433QUV0</accession>
<dbReference type="Proteomes" id="UP000274822">
    <property type="component" value="Unassembled WGS sequence"/>
</dbReference>
<proteinExistence type="predicted"/>
<keyword evidence="2" id="KW-1185">Reference proteome</keyword>
<evidence type="ECO:0000313" key="1">
    <source>
        <dbReference type="EMBL" id="RUS33579.1"/>
    </source>
</evidence>
<gene>
    <name evidence="1" type="ORF">BC938DRAFT_471035</name>
</gene>